<accession>A0ABS5V712</accession>
<evidence type="ECO:0000313" key="2">
    <source>
        <dbReference type="EMBL" id="MBT1445637.1"/>
    </source>
</evidence>
<dbReference type="InterPro" id="IPR035965">
    <property type="entry name" value="PAS-like_dom_sf"/>
</dbReference>
<dbReference type="PANTHER" id="PTHR44757:SF2">
    <property type="entry name" value="BIOFILM ARCHITECTURE MAINTENANCE PROTEIN MBAA"/>
    <property type="match status" value="1"/>
</dbReference>
<dbReference type="SUPFAM" id="SSF55073">
    <property type="entry name" value="Nucleotide cyclase"/>
    <property type="match status" value="1"/>
</dbReference>
<dbReference type="CDD" id="cd01949">
    <property type="entry name" value="GGDEF"/>
    <property type="match status" value="1"/>
</dbReference>
<protein>
    <submittedName>
        <fullName evidence="2">GGDEF domain-containing protein</fullName>
    </submittedName>
</protein>
<dbReference type="InterPro" id="IPR052155">
    <property type="entry name" value="Biofilm_reg_signaling"/>
</dbReference>
<evidence type="ECO:0000259" key="1">
    <source>
        <dbReference type="PROSITE" id="PS50887"/>
    </source>
</evidence>
<comment type="caution">
    <text evidence="2">The sequence shown here is derived from an EMBL/GenBank/DDBJ whole genome shotgun (WGS) entry which is preliminary data.</text>
</comment>
<dbReference type="EMBL" id="JAHEPS010000005">
    <property type="protein sequence ID" value="MBT1445637.1"/>
    <property type="molecule type" value="Genomic_DNA"/>
</dbReference>
<evidence type="ECO:0000313" key="3">
    <source>
        <dbReference type="Proteomes" id="UP001195903"/>
    </source>
</evidence>
<dbReference type="InterPro" id="IPR000160">
    <property type="entry name" value="GGDEF_dom"/>
</dbReference>
<feature type="domain" description="GGDEF" evidence="1">
    <location>
        <begin position="316"/>
        <end position="453"/>
    </location>
</feature>
<dbReference type="InterPro" id="IPR013656">
    <property type="entry name" value="PAS_4"/>
</dbReference>
<gene>
    <name evidence="2" type="ORF">KJI95_14030</name>
</gene>
<dbReference type="Proteomes" id="UP001195903">
    <property type="component" value="Unassembled WGS sequence"/>
</dbReference>
<dbReference type="InterPro" id="IPR029787">
    <property type="entry name" value="Nucleotide_cyclase"/>
</dbReference>
<organism evidence="2 3">
    <name type="scientific">Shewanella jiangmenensis</name>
    <dbReference type="NCBI Taxonomy" id="2837387"/>
    <lineage>
        <taxon>Bacteria</taxon>
        <taxon>Pseudomonadati</taxon>
        <taxon>Pseudomonadota</taxon>
        <taxon>Gammaproteobacteria</taxon>
        <taxon>Alteromonadales</taxon>
        <taxon>Shewanellaceae</taxon>
        <taxon>Shewanella</taxon>
    </lineage>
</organism>
<reference evidence="2 3" key="1">
    <citation type="submission" date="2021-05" db="EMBL/GenBank/DDBJ databases">
        <title>Shewanella sp. JM162201.</title>
        <authorList>
            <person name="Xu S."/>
            <person name="Li A."/>
        </authorList>
    </citation>
    <scope>NUCLEOTIDE SEQUENCE [LARGE SCALE GENOMIC DNA]</scope>
    <source>
        <strain evidence="2 3">JM162201</strain>
    </source>
</reference>
<dbReference type="PANTHER" id="PTHR44757">
    <property type="entry name" value="DIGUANYLATE CYCLASE DGCP"/>
    <property type="match status" value="1"/>
</dbReference>
<dbReference type="PROSITE" id="PS50887">
    <property type="entry name" value="GGDEF"/>
    <property type="match status" value="1"/>
</dbReference>
<dbReference type="SUPFAM" id="SSF55785">
    <property type="entry name" value="PYP-like sensor domain (PAS domain)"/>
    <property type="match status" value="1"/>
</dbReference>
<sequence>MTDIEEALALLAAPCTDDRFFQRALKALALVTQCRWTAFARLSSDKTEVELLWFCDNKQLLPGFSFPMQHSPCEKLYRQRDVSHILYPRDLQKAFPDFALIRTLGAQSYQGELILGDGGEPLGHILVMDPLPQEENTKSREFFRLLAQRIGVEYRRLLVARQLNLHKEMIKATRHMMSFIDRNYHYRVVSKGYELTFNRPASEIEGKQVAELHGEATFSANIKPLIDKAFSGETLHTQHWIHPPPPNPPIYVSVHHNPYIDENGNISGVIVSAHDITAIHQAEKQQAYLSSHDALTGAHNREALMLAMRELKSSQLPFGLVYLDLCDFSSINEKLGRSGGDDVLAITSKRLQGNINNHDLVARIAGDEFVVLVRFDKEAELLGLPAQLIRLESRLITRLSSAIHVGSERVQLSARTVSRLCINPLDSAESELAMLEKAMASGMAQRDGTHDAR</sequence>
<dbReference type="SUPFAM" id="SSF55781">
    <property type="entry name" value="GAF domain-like"/>
    <property type="match status" value="1"/>
</dbReference>
<dbReference type="Gene3D" id="3.30.70.270">
    <property type="match status" value="1"/>
</dbReference>
<dbReference type="RefSeq" id="WP_214507826.1">
    <property type="nucleotide sequence ID" value="NZ_JAHEPS010000005.1"/>
</dbReference>
<proteinExistence type="predicted"/>
<dbReference type="SMART" id="SM00267">
    <property type="entry name" value="GGDEF"/>
    <property type="match status" value="1"/>
</dbReference>
<dbReference type="NCBIfam" id="TIGR00254">
    <property type="entry name" value="GGDEF"/>
    <property type="match status" value="1"/>
</dbReference>
<dbReference type="InterPro" id="IPR043128">
    <property type="entry name" value="Rev_trsase/Diguanyl_cyclase"/>
</dbReference>
<name>A0ABS5V712_9GAMM</name>
<dbReference type="Pfam" id="PF00990">
    <property type="entry name" value="GGDEF"/>
    <property type="match status" value="1"/>
</dbReference>
<keyword evidence="3" id="KW-1185">Reference proteome</keyword>
<dbReference type="Pfam" id="PF08448">
    <property type="entry name" value="PAS_4"/>
    <property type="match status" value="1"/>
</dbReference>
<dbReference type="Gene3D" id="3.30.450.20">
    <property type="entry name" value="PAS domain"/>
    <property type="match status" value="1"/>
</dbReference>